<organism evidence="2">
    <name type="scientific">candidate division WOR-3 bacterium</name>
    <dbReference type="NCBI Taxonomy" id="2052148"/>
    <lineage>
        <taxon>Bacteria</taxon>
        <taxon>Bacteria division WOR-3</taxon>
    </lineage>
</organism>
<accession>A0A7V5XZ17</accession>
<dbReference type="EMBL" id="DTHS01000009">
    <property type="protein sequence ID" value="HHR48210.1"/>
    <property type="molecule type" value="Genomic_DNA"/>
</dbReference>
<comment type="caution">
    <text evidence="2">The sequence shown here is derived from an EMBL/GenBank/DDBJ whole genome shotgun (WGS) entry which is preliminary data.</text>
</comment>
<feature type="transmembrane region" description="Helical" evidence="1">
    <location>
        <begin position="59"/>
        <end position="79"/>
    </location>
</feature>
<gene>
    <name evidence="2" type="ORF">ENV79_00985</name>
</gene>
<sequence length="80" mass="9169">MELTYEKVKRGFIFQKISGLFELAKYAGGSERIRIAPDTVTEVFLSKRNAENFKKKTKIYFFSFLTVPFILGLIIGIIGE</sequence>
<keyword evidence="1" id="KW-1133">Transmembrane helix</keyword>
<name>A0A7V5XZ17_UNCW3</name>
<protein>
    <submittedName>
        <fullName evidence="2">Uncharacterized protein</fullName>
    </submittedName>
</protein>
<evidence type="ECO:0000256" key="1">
    <source>
        <dbReference type="SAM" id="Phobius"/>
    </source>
</evidence>
<keyword evidence="1" id="KW-0812">Transmembrane</keyword>
<reference evidence="2" key="1">
    <citation type="journal article" date="2020" name="mSystems">
        <title>Genome- and Community-Level Interaction Insights into Carbon Utilization and Element Cycling Functions of Hydrothermarchaeota in Hydrothermal Sediment.</title>
        <authorList>
            <person name="Zhou Z."/>
            <person name="Liu Y."/>
            <person name="Xu W."/>
            <person name="Pan J."/>
            <person name="Luo Z.H."/>
            <person name="Li M."/>
        </authorList>
    </citation>
    <scope>NUCLEOTIDE SEQUENCE [LARGE SCALE GENOMIC DNA]</scope>
    <source>
        <strain evidence="2">SpSt-791</strain>
    </source>
</reference>
<proteinExistence type="predicted"/>
<dbReference type="AlphaFoldDB" id="A0A7V5XZ17"/>
<evidence type="ECO:0000313" key="2">
    <source>
        <dbReference type="EMBL" id="HHR48210.1"/>
    </source>
</evidence>
<keyword evidence="1" id="KW-0472">Membrane</keyword>